<evidence type="ECO:0000313" key="2">
    <source>
        <dbReference type="Proteomes" id="UP000680304"/>
    </source>
</evidence>
<gene>
    <name evidence="1" type="ORF">PACILC2_24290</name>
</gene>
<proteinExistence type="predicted"/>
<name>A0ABQ4N6Q6_9BACL</name>
<reference evidence="1 2" key="1">
    <citation type="submission" date="2021-04" db="EMBL/GenBank/DDBJ databases">
        <title>Draft genome sequence of Paenibacillus cisolokensis, LC2-13A.</title>
        <authorList>
            <person name="Uke A."/>
            <person name="Chhe C."/>
            <person name="Baramee S."/>
            <person name="Kosugi A."/>
        </authorList>
    </citation>
    <scope>NUCLEOTIDE SEQUENCE [LARGE SCALE GENOMIC DNA]</scope>
    <source>
        <strain evidence="1 2">LC2-13A</strain>
    </source>
</reference>
<dbReference type="EMBL" id="BOVJ01000073">
    <property type="protein sequence ID" value="GIQ63861.1"/>
    <property type="molecule type" value="Genomic_DNA"/>
</dbReference>
<protein>
    <submittedName>
        <fullName evidence="1">Uncharacterized protein</fullName>
    </submittedName>
</protein>
<keyword evidence="2" id="KW-1185">Reference proteome</keyword>
<sequence length="69" mass="8149">MEKDVSQIAKRVFSARPELLHLFDRYADENKFVYLDADTRVYSSFDELDKLLNHNSIILTPFAWSLKIN</sequence>
<organism evidence="1 2">
    <name type="scientific">Paenibacillus cisolokensis</name>
    <dbReference type="NCBI Taxonomy" id="1658519"/>
    <lineage>
        <taxon>Bacteria</taxon>
        <taxon>Bacillati</taxon>
        <taxon>Bacillota</taxon>
        <taxon>Bacilli</taxon>
        <taxon>Bacillales</taxon>
        <taxon>Paenibacillaceae</taxon>
        <taxon>Paenibacillus</taxon>
    </lineage>
</organism>
<dbReference type="Proteomes" id="UP000680304">
    <property type="component" value="Unassembled WGS sequence"/>
</dbReference>
<evidence type="ECO:0000313" key="1">
    <source>
        <dbReference type="EMBL" id="GIQ63861.1"/>
    </source>
</evidence>
<comment type="caution">
    <text evidence="1">The sequence shown here is derived from an EMBL/GenBank/DDBJ whole genome shotgun (WGS) entry which is preliminary data.</text>
</comment>
<accession>A0ABQ4N6Q6</accession>